<gene>
    <name evidence="5" type="ORF">H6G95_04010</name>
</gene>
<dbReference type="PROSITE" id="PS50075">
    <property type="entry name" value="CARRIER"/>
    <property type="match status" value="1"/>
</dbReference>
<dbReference type="SUPFAM" id="SSF47336">
    <property type="entry name" value="ACP-like"/>
    <property type="match status" value="1"/>
</dbReference>
<comment type="cofactor">
    <cofactor evidence="1">
        <name>pantetheine 4'-phosphate</name>
        <dbReference type="ChEBI" id="CHEBI:47942"/>
    </cofactor>
</comment>
<evidence type="ECO:0000256" key="3">
    <source>
        <dbReference type="ARBA" id="ARBA00022553"/>
    </source>
</evidence>
<dbReference type="CDD" id="cd19543">
    <property type="entry name" value="DCL_NRPS"/>
    <property type="match status" value="1"/>
</dbReference>
<dbReference type="Gene3D" id="3.30.300.30">
    <property type="match status" value="1"/>
</dbReference>
<dbReference type="Gene3D" id="2.30.38.10">
    <property type="entry name" value="Luciferase, Domain 3"/>
    <property type="match status" value="1"/>
</dbReference>
<dbReference type="PROSITE" id="PS00455">
    <property type="entry name" value="AMP_BINDING"/>
    <property type="match status" value="1"/>
</dbReference>
<feature type="domain" description="Carrier" evidence="4">
    <location>
        <begin position="976"/>
        <end position="1051"/>
    </location>
</feature>
<dbReference type="CDD" id="cd19531">
    <property type="entry name" value="LCL_NRPS-like"/>
    <property type="match status" value="1"/>
</dbReference>
<dbReference type="InterPro" id="IPR010071">
    <property type="entry name" value="AA_adenyl_dom"/>
</dbReference>
<dbReference type="InterPro" id="IPR036736">
    <property type="entry name" value="ACP-like_sf"/>
</dbReference>
<dbReference type="Pfam" id="PF00550">
    <property type="entry name" value="PP-binding"/>
    <property type="match status" value="1"/>
</dbReference>
<dbReference type="Proteomes" id="UP000604661">
    <property type="component" value="Unassembled WGS sequence"/>
</dbReference>
<dbReference type="InterPro" id="IPR020806">
    <property type="entry name" value="PKS_PP-bd"/>
</dbReference>
<keyword evidence="2" id="KW-0596">Phosphopantetheine</keyword>
<accession>A0ABR8EPP2</accession>
<dbReference type="CDD" id="cd17646">
    <property type="entry name" value="A_NRPS_AB3403-like"/>
    <property type="match status" value="1"/>
</dbReference>
<dbReference type="InterPro" id="IPR000873">
    <property type="entry name" value="AMP-dep_synth/lig_dom"/>
</dbReference>
<dbReference type="InterPro" id="IPR025110">
    <property type="entry name" value="AMP-bd_C"/>
</dbReference>
<evidence type="ECO:0000313" key="6">
    <source>
        <dbReference type="Proteomes" id="UP000604661"/>
    </source>
</evidence>
<dbReference type="Pfam" id="PF00501">
    <property type="entry name" value="AMP-binding"/>
    <property type="match status" value="1"/>
</dbReference>
<dbReference type="Gene3D" id="3.30.559.30">
    <property type="entry name" value="Nonribosomal peptide synthetase, condensation domain"/>
    <property type="match status" value="2"/>
</dbReference>
<comment type="caution">
    <text evidence="5">The sequence shown here is derived from an EMBL/GenBank/DDBJ whole genome shotgun (WGS) entry which is preliminary data.</text>
</comment>
<dbReference type="InterPro" id="IPR045851">
    <property type="entry name" value="AMP-bd_C_sf"/>
</dbReference>
<evidence type="ECO:0000259" key="4">
    <source>
        <dbReference type="PROSITE" id="PS50075"/>
    </source>
</evidence>
<dbReference type="RefSeq" id="WP_190890577.1">
    <property type="nucleotide sequence ID" value="NZ_JACJTE010000003.1"/>
</dbReference>
<keyword evidence="3" id="KW-0597">Phosphoprotein</keyword>
<dbReference type="Pfam" id="PF00668">
    <property type="entry name" value="Condensation"/>
    <property type="match status" value="2"/>
</dbReference>
<dbReference type="InterPro" id="IPR001242">
    <property type="entry name" value="Condensation_dom"/>
</dbReference>
<dbReference type="Gene3D" id="3.40.50.980">
    <property type="match status" value="2"/>
</dbReference>
<proteinExistence type="predicted"/>
<name>A0ABR8EPP2_NOSLI</name>
<evidence type="ECO:0000256" key="2">
    <source>
        <dbReference type="ARBA" id="ARBA00022450"/>
    </source>
</evidence>
<reference evidence="5 6" key="1">
    <citation type="journal article" date="2020" name="ISME J.">
        <title>Comparative genomics reveals insights into cyanobacterial evolution and habitat adaptation.</title>
        <authorList>
            <person name="Chen M.Y."/>
            <person name="Teng W.K."/>
            <person name="Zhao L."/>
            <person name="Hu C.X."/>
            <person name="Zhou Y.K."/>
            <person name="Han B.P."/>
            <person name="Song L.R."/>
            <person name="Shu W.S."/>
        </authorList>
    </citation>
    <scope>NUCLEOTIDE SEQUENCE [LARGE SCALE GENOMIC DNA]</scope>
    <source>
        <strain evidence="5 6">FACHB-391</strain>
    </source>
</reference>
<organism evidence="5 6">
    <name type="scientific">Nostoc linckia FACHB-391</name>
    <dbReference type="NCBI Taxonomy" id="2692906"/>
    <lineage>
        <taxon>Bacteria</taxon>
        <taxon>Bacillati</taxon>
        <taxon>Cyanobacteriota</taxon>
        <taxon>Cyanophyceae</taxon>
        <taxon>Nostocales</taxon>
        <taxon>Nostocaceae</taxon>
        <taxon>Nostoc</taxon>
    </lineage>
</organism>
<keyword evidence="6" id="KW-1185">Reference proteome</keyword>
<dbReference type="PANTHER" id="PTHR45527:SF1">
    <property type="entry name" value="FATTY ACID SYNTHASE"/>
    <property type="match status" value="1"/>
</dbReference>
<dbReference type="InterPro" id="IPR023213">
    <property type="entry name" value="CAT-like_dom_sf"/>
</dbReference>
<sequence>MENKKNIENIYPLSPTQQGILFHSLYSPNSGVYVAQISCTLSGSLNISALKKASQLVMEQHSVLRTSFHWERRDQPFQVVYRHINLPWEQHDWRGISPDEQQQLLENFLQADREQDFDLDKPPLMRLTLIQLADDKHQFIWSKHHLILDGWSTAIVFKEVFDAYEALHQGNNLPTIRSRPYGDYVAWLQQQDLLQAETFWRLMLKGFTSPTALKVDRNFRDSNSKLDQSEQQIQLSEATTSALKSLAQQHQLTLNTLVQGAFALLLSRYSGEADILFGVTSSGRPPTLAGVESMVGVFINTLPLRVNANPEDFLIPWLKQLQTQQIEAREYDYSPLVEVQAWSEVPRGTPLFESILVFENYPIDSSLPKQSENLGIREVRFVESINYPLTMLVNGGTELSINIWYDCQRFDADTITRMLGHFGTLLEEMVANPEKRLKDLQLLTQGERHQLLVECNDTQVNYPQDKCIHQLFEDQVERSPDAIALVFEDQQLTYQELNQRANQLAHHLQKLGVRPEVLVGICIERSLEMIIGLLGILKAGGAYVPIDPDYPQQRLAFFLEDCQTKILLTQDKFKQTLPRHEIQLIRLDSEWATIAQEPSDNPVTGIAAHNLAYVIYTSGSTGVPKGAMNTHVGVCNRLLWMQDTYQLTQADRILQKTPFSFDVSVWEFFWPLFTGACLVVAQPGVHRDSAYLVKLIAEQKITTIHFVPSMLAIFLEEQGLEACNCLKRVICSGEALSFNLQQRFFAHLGAELHNLYGPTEAAIDVTAWTCDRTSTRQEVPIGSPIANMQMYILDNQQRLVSVGIPGELYIGGVGLARGYYNRPELTAEKFIPHPFSQEPGKRLYKTGDIGRYQPDGTIEYLGRIDNQVKVRGFRIELGEIEAILLQYSGVREAAVLVREEQPGDKHLVAYIVPMSEQVLTSSELRNYLKGRMPNYMVPTAFVMLEALPLTPNGKVDRRSLPAPDTVRPELNEGFVAPRTPVEDLLAGIWSQVLSLERVGIHDNFFDLGGHSLLATQVMSRLYKAFQIELPLRYLFESPTIARLAEHIETAIRTGSGLTVVPLESVSRDKDLPLSFSQQRLWLLNQLEPNSSLYNIPAAVRLTGLLNIAALEHSFNELIRRHEVLRTRFVTVDGQPFQIVEPTLSLTLPLVDLRSRSVSFRESLSQTEREAEVEKLAQQEANRPFELAKSPLLRCVLLQLDDTEHVLLVTMHHIISDAWSVAILIRELGELYKAFSANQPSPLTELPIQYADFAIWQRQYLQGETLKTQLNYWKQQLNGAPPLLQLPTDRPRPAVRTFRGATQSFTLPKSLTEEIKNLSNREGVTLFMTLLAAFKTLLYCWTGQEDIIVGSPIANRTRAELEELIGFFVNTLVLRTDLSDNPSFRELLSRVRERTLKAYTHQDLPFEKLIEELQPERNPSYNPLFQVWFVLQNIAMPSLELSNLHITSLNIDSDRAKHDLRLELAESEEGLIGSIGYRVDLFEKATIARMAKDFESLLIQITMQPNIKLNNLVEILTETDRQQQMIREKELENATRQKLKMTKRKSISGI</sequence>
<dbReference type="InterPro" id="IPR020845">
    <property type="entry name" value="AMP-binding_CS"/>
</dbReference>
<dbReference type="Gene3D" id="3.30.559.10">
    <property type="entry name" value="Chloramphenicol acetyltransferase-like domain"/>
    <property type="match status" value="2"/>
</dbReference>
<dbReference type="SMART" id="SM00823">
    <property type="entry name" value="PKS_PP"/>
    <property type="match status" value="1"/>
</dbReference>
<dbReference type="Gene3D" id="1.10.1200.10">
    <property type="entry name" value="ACP-like"/>
    <property type="match status" value="1"/>
</dbReference>
<dbReference type="InterPro" id="IPR009081">
    <property type="entry name" value="PP-bd_ACP"/>
</dbReference>
<dbReference type="EMBL" id="JACJTE010000003">
    <property type="protein sequence ID" value="MBD2559797.1"/>
    <property type="molecule type" value="Genomic_DNA"/>
</dbReference>
<dbReference type="SUPFAM" id="SSF56801">
    <property type="entry name" value="Acetyl-CoA synthetase-like"/>
    <property type="match status" value="1"/>
</dbReference>
<dbReference type="PANTHER" id="PTHR45527">
    <property type="entry name" value="NONRIBOSOMAL PEPTIDE SYNTHETASE"/>
    <property type="match status" value="1"/>
</dbReference>
<dbReference type="Pfam" id="PF13193">
    <property type="entry name" value="AMP-binding_C"/>
    <property type="match status" value="1"/>
</dbReference>
<evidence type="ECO:0000313" key="5">
    <source>
        <dbReference type="EMBL" id="MBD2559797.1"/>
    </source>
</evidence>
<dbReference type="SUPFAM" id="SSF52777">
    <property type="entry name" value="CoA-dependent acyltransferases"/>
    <property type="match status" value="4"/>
</dbReference>
<protein>
    <submittedName>
        <fullName evidence="5">Amino acid adenylation domain-containing protein</fullName>
    </submittedName>
</protein>
<evidence type="ECO:0000256" key="1">
    <source>
        <dbReference type="ARBA" id="ARBA00001957"/>
    </source>
</evidence>
<dbReference type="NCBIfam" id="TIGR01733">
    <property type="entry name" value="AA-adenyl-dom"/>
    <property type="match status" value="1"/>
</dbReference>